<keyword evidence="1" id="KW-1133">Transmembrane helix</keyword>
<keyword evidence="1" id="KW-0472">Membrane</keyword>
<dbReference type="Gramene" id="OPUNC09G07440.1">
    <property type="protein sequence ID" value="OPUNC09G07440.1"/>
    <property type="gene ID" value="OPUNC09G07440"/>
</dbReference>
<keyword evidence="1" id="KW-0812">Transmembrane</keyword>
<accession>A0A0E0M0R7</accession>
<evidence type="ECO:0000313" key="3">
    <source>
        <dbReference type="Proteomes" id="UP000026962"/>
    </source>
</evidence>
<evidence type="ECO:0000256" key="1">
    <source>
        <dbReference type="SAM" id="Phobius"/>
    </source>
</evidence>
<organism evidence="2">
    <name type="scientific">Oryza punctata</name>
    <name type="common">Red rice</name>
    <dbReference type="NCBI Taxonomy" id="4537"/>
    <lineage>
        <taxon>Eukaryota</taxon>
        <taxon>Viridiplantae</taxon>
        <taxon>Streptophyta</taxon>
        <taxon>Embryophyta</taxon>
        <taxon>Tracheophyta</taxon>
        <taxon>Spermatophyta</taxon>
        <taxon>Magnoliopsida</taxon>
        <taxon>Liliopsida</taxon>
        <taxon>Poales</taxon>
        <taxon>Poaceae</taxon>
        <taxon>BOP clade</taxon>
        <taxon>Oryzoideae</taxon>
        <taxon>Oryzeae</taxon>
        <taxon>Oryzinae</taxon>
        <taxon>Oryza</taxon>
    </lineage>
</organism>
<dbReference type="HOGENOM" id="CLU_2626266_0_0_1"/>
<dbReference type="EnsemblPlants" id="OPUNC09G07440.1">
    <property type="protein sequence ID" value="OPUNC09G07440.1"/>
    <property type="gene ID" value="OPUNC09G07440"/>
</dbReference>
<sequence>MDLWFAVPWLATAVVLVIVQVKVLFPSSGHYNIYGLGIVASQQWGCIPVLLEQVYASDSTMSTALQGWGVMICMVDHY</sequence>
<dbReference type="Proteomes" id="UP000026962">
    <property type="component" value="Chromosome 9"/>
</dbReference>
<name>A0A0E0M0R7_ORYPU</name>
<reference evidence="2" key="2">
    <citation type="submission" date="2018-05" db="EMBL/GenBank/DDBJ databases">
        <title>OpunRS2 (Oryza punctata Reference Sequence Version 2).</title>
        <authorList>
            <person name="Zhang J."/>
            <person name="Kudrna D."/>
            <person name="Lee S."/>
            <person name="Talag J."/>
            <person name="Welchert J."/>
            <person name="Wing R.A."/>
        </authorList>
    </citation>
    <scope>NUCLEOTIDE SEQUENCE [LARGE SCALE GENOMIC DNA]</scope>
</reference>
<feature type="transmembrane region" description="Helical" evidence="1">
    <location>
        <begin position="6"/>
        <end position="25"/>
    </location>
</feature>
<dbReference type="AlphaFoldDB" id="A0A0E0M0R7"/>
<keyword evidence="3" id="KW-1185">Reference proteome</keyword>
<proteinExistence type="predicted"/>
<protein>
    <submittedName>
        <fullName evidence="2">Uncharacterized protein</fullName>
    </submittedName>
</protein>
<reference evidence="2" key="1">
    <citation type="submission" date="2015-04" db="UniProtKB">
        <authorList>
            <consortium name="EnsemblPlants"/>
        </authorList>
    </citation>
    <scope>IDENTIFICATION</scope>
</reference>
<evidence type="ECO:0000313" key="2">
    <source>
        <dbReference type="EnsemblPlants" id="OPUNC09G07440.1"/>
    </source>
</evidence>